<protein>
    <submittedName>
        <fullName evidence="2">Uncharacterized protein</fullName>
    </submittedName>
</protein>
<comment type="caution">
    <text evidence="2">The sequence shown here is derived from an EMBL/GenBank/DDBJ whole genome shotgun (WGS) entry which is preliminary data.</text>
</comment>
<dbReference type="Proteomes" id="UP001240984">
    <property type="component" value="Unassembled WGS sequence"/>
</dbReference>
<evidence type="ECO:0000313" key="2">
    <source>
        <dbReference type="EMBL" id="MDP9793536.1"/>
    </source>
</evidence>
<dbReference type="RefSeq" id="WP_306828589.1">
    <property type="nucleotide sequence ID" value="NZ_JAUSRA010000001.1"/>
</dbReference>
<keyword evidence="3" id="KW-1185">Reference proteome</keyword>
<accession>A0ABT9MR78</accession>
<evidence type="ECO:0000313" key="3">
    <source>
        <dbReference type="Proteomes" id="UP001240984"/>
    </source>
</evidence>
<keyword evidence="1" id="KW-0812">Transmembrane</keyword>
<proteinExistence type="predicted"/>
<sequence length="41" mass="4403">METRRRFVERATSGPGYATIVAATALLVGVAGALLEAWNPW</sequence>
<keyword evidence="1" id="KW-1133">Transmembrane helix</keyword>
<feature type="transmembrane region" description="Helical" evidence="1">
    <location>
        <begin position="16"/>
        <end position="35"/>
    </location>
</feature>
<gene>
    <name evidence="2" type="ORF">J2S43_002048</name>
</gene>
<name>A0ABT9MR78_9ACTN</name>
<dbReference type="EMBL" id="JAUSRA010000001">
    <property type="protein sequence ID" value="MDP9793536.1"/>
    <property type="molecule type" value="Genomic_DNA"/>
</dbReference>
<keyword evidence="1" id="KW-0472">Membrane</keyword>
<evidence type="ECO:0000256" key="1">
    <source>
        <dbReference type="SAM" id="Phobius"/>
    </source>
</evidence>
<reference evidence="2 3" key="1">
    <citation type="submission" date="2023-07" db="EMBL/GenBank/DDBJ databases">
        <title>Sequencing the genomes of 1000 actinobacteria strains.</title>
        <authorList>
            <person name="Klenk H.-P."/>
        </authorList>
    </citation>
    <scope>NUCLEOTIDE SEQUENCE [LARGE SCALE GENOMIC DNA]</scope>
    <source>
        <strain evidence="2 3">DSM 44710</strain>
    </source>
</reference>
<organism evidence="2 3">
    <name type="scientific">Catenuloplanes nepalensis</name>
    <dbReference type="NCBI Taxonomy" id="587533"/>
    <lineage>
        <taxon>Bacteria</taxon>
        <taxon>Bacillati</taxon>
        <taxon>Actinomycetota</taxon>
        <taxon>Actinomycetes</taxon>
        <taxon>Micromonosporales</taxon>
        <taxon>Micromonosporaceae</taxon>
        <taxon>Catenuloplanes</taxon>
    </lineage>
</organism>